<name>A0A0L6V9T0_9BASI</name>
<gene>
    <name evidence="1" type="ORF">VP01_2139g5</name>
</gene>
<dbReference type="STRING" id="27349.A0A0L6V9T0"/>
<protein>
    <submittedName>
        <fullName evidence="1">Sphingolipid delta-4 desaturase</fullName>
    </submittedName>
</protein>
<sequence>MRLHMMIIKFIFDNNVGLFSRVKRLPLGPHLPIVPFENLAKEEDRKNI</sequence>
<organism evidence="1 2">
    <name type="scientific">Puccinia sorghi</name>
    <dbReference type="NCBI Taxonomy" id="27349"/>
    <lineage>
        <taxon>Eukaryota</taxon>
        <taxon>Fungi</taxon>
        <taxon>Dikarya</taxon>
        <taxon>Basidiomycota</taxon>
        <taxon>Pucciniomycotina</taxon>
        <taxon>Pucciniomycetes</taxon>
        <taxon>Pucciniales</taxon>
        <taxon>Pucciniaceae</taxon>
        <taxon>Puccinia</taxon>
    </lineage>
</organism>
<keyword evidence="2" id="KW-1185">Reference proteome</keyword>
<comment type="caution">
    <text evidence="1">The sequence shown here is derived from an EMBL/GenBank/DDBJ whole genome shotgun (WGS) entry which is preliminary data.</text>
</comment>
<dbReference type="VEuPathDB" id="FungiDB:VP01_2139g5"/>
<dbReference type="Proteomes" id="UP000037035">
    <property type="component" value="Unassembled WGS sequence"/>
</dbReference>
<dbReference type="AlphaFoldDB" id="A0A0L6V9T0"/>
<proteinExistence type="predicted"/>
<evidence type="ECO:0000313" key="1">
    <source>
        <dbReference type="EMBL" id="KNZ57513.1"/>
    </source>
</evidence>
<reference evidence="1 2" key="1">
    <citation type="submission" date="2015-08" db="EMBL/GenBank/DDBJ databases">
        <title>Next Generation Sequencing and Analysis of the Genome of Puccinia sorghi L Schw, the Causal Agent of Maize Common Rust.</title>
        <authorList>
            <person name="Rochi L."/>
            <person name="Burguener G."/>
            <person name="Darino M."/>
            <person name="Turjanski A."/>
            <person name="Kreff E."/>
            <person name="Dieguez M.J."/>
            <person name="Sacco F."/>
        </authorList>
    </citation>
    <scope>NUCLEOTIDE SEQUENCE [LARGE SCALE GENOMIC DNA]</scope>
    <source>
        <strain evidence="1 2">RO10H11247</strain>
    </source>
</reference>
<accession>A0A0L6V9T0</accession>
<evidence type="ECO:0000313" key="2">
    <source>
        <dbReference type="Proteomes" id="UP000037035"/>
    </source>
</evidence>
<dbReference type="EMBL" id="LAVV01006991">
    <property type="protein sequence ID" value="KNZ57513.1"/>
    <property type="molecule type" value="Genomic_DNA"/>
</dbReference>